<comment type="caution">
    <text evidence="1">The sequence shown here is derived from an EMBL/GenBank/DDBJ whole genome shotgun (WGS) entry which is preliminary data.</text>
</comment>
<accession>A0A2N6NFQ7</accession>
<name>A0A2N6NFQ7_BEABA</name>
<dbReference type="Proteomes" id="UP000235728">
    <property type="component" value="Unassembled WGS sequence"/>
</dbReference>
<evidence type="ECO:0000313" key="2">
    <source>
        <dbReference type="Proteomes" id="UP000235728"/>
    </source>
</evidence>
<dbReference type="AlphaFoldDB" id="A0A2N6NFQ7"/>
<proteinExistence type="predicted"/>
<organism evidence="1 2">
    <name type="scientific">Beauveria bassiana</name>
    <name type="common">White muscardine disease fungus</name>
    <name type="synonym">Tritirachium shiotae</name>
    <dbReference type="NCBI Taxonomy" id="176275"/>
    <lineage>
        <taxon>Eukaryota</taxon>
        <taxon>Fungi</taxon>
        <taxon>Dikarya</taxon>
        <taxon>Ascomycota</taxon>
        <taxon>Pezizomycotina</taxon>
        <taxon>Sordariomycetes</taxon>
        <taxon>Hypocreomycetidae</taxon>
        <taxon>Hypocreales</taxon>
        <taxon>Cordycipitaceae</taxon>
        <taxon>Beauveria</taxon>
    </lineage>
</organism>
<evidence type="ECO:0000313" key="1">
    <source>
        <dbReference type="EMBL" id="PMB66098.1"/>
    </source>
</evidence>
<dbReference type="EMBL" id="MRVG01000009">
    <property type="protein sequence ID" value="PMB66098.1"/>
    <property type="molecule type" value="Genomic_DNA"/>
</dbReference>
<sequence>MCVFYYHTNLCGRGATPVGSEPICHPALMPYHEIQHIEVGTNEFCGSCKQLDDLAKDEAVKE</sequence>
<reference evidence="1 2" key="1">
    <citation type="journal article" date="2016" name="Appl. Microbiol. Biotechnol.">
        <title>Characterization of T-DNA insertion mutants with decreased virulence in the entomopathogenic fungus Beauveria bassiana JEF-007.</title>
        <authorList>
            <person name="Kim S."/>
            <person name="Lee S.J."/>
            <person name="Nai Y.S."/>
            <person name="Yu J.S."/>
            <person name="Lee M.R."/>
            <person name="Yang Y.T."/>
            <person name="Kim J.S."/>
        </authorList>
    </citation>
    <scope>NUCLEOTIDE SEQUENCE [LARGE SCALE GENOMIC DNA]</scope>
    <source>
        <strain evidence="1 2">JEF-007</strain>
    </source>
</reference>
<gene>
    <name evidence="1" type="ORF">BM221_008299</name>
</gene>
<protein>
    <submittedName>
        <fullName evidence="1">Uncharacterized protein</fullName>
    </submittedName>
</protein>